<dbReference type="Proteomes" id="UP000516437">
    <property type="component" value="Chromosome 8"/>
</dbReference>
<gene>
    <name evidence="9" type="ORF">CJ030_MR4G011755</name>
    <name evidence="7" type="ORF">CJ030_MR8G016262</name>
    <name evidence="8" type="ORF">CJ030_MR8G016264</name>
</gene>
<dbReference type="GO" id="GO:0042254">
    <property type="term" value="P:ribosome biogenesis"/>
    <property type="evidence" value="ECO:0007669"/>
    <property type="project" value="UniProtKB-KW"/>
</dbReference>
<dbReference type="Proteomes" id="UP000516437">
    <property type="component" value="Chromosome 4"/>
</dbReference>
<evidence type="ECO:0000256" key="6">
    <source>
        <dbReference type="SAM" id="MobiDB-lite"/>
    </source>
</evidence>
<evidence type="ECO:0000313" key="10">
    <source>
        <dbReference type="Proteomes" id="UP000516437"/>
    </source>
</evidence>
<keyword evidence="4" id="KW-0418">Kinase</keyword>
<proteinExistence type="predicted"/>
<evidence type="ECO:0000256" key="1">
    <source>
        <dbReference type="ARBA" id="ARBA00022517"/>
    </source>
</evidence>
<name>A0A6A1UU60_9ROSI</name>
<dbReference type="GO" id="GO:0016887">
    <property type="term" value="F:ATP hydrolysis activity"/>
    <property type="evidence" value="ECO:0007669"/>
    <property type="project" value="InterPro"/>
</dbReference>
<reference evidence="8" key="1">
    <citation type="submission" date="2018-07" db="EMBL/GenBank/DDBJ databases">
        <authorList>
            <person name="Gao Z.-S."/>
            <person name="Jia H.-M."/>
            <person name="Jia H.-J."/>
            <person name="Cai Q.-L."/>
            <person name="Wang Y."/>
            <person name="Zhao H.-B."/>
        </authorList>
    </citation>
    <scope>NUCLEOTIDE SEQUENCE</scope>
    <source>
        <tissue evidence="8">Leaves</tissue>
    </source>
</reference>
<evidence type="ECO:0000313" key="8">
    <source>
        <dbReference type="EMBL" id="KAB1202590.1"/>
    </source>
</evidence>
<evidence type="ECO:0000313" key="9">
    <source>
        <dbReference type="EMBL" id="KAB1216331.1"/>
    </source>
</evidence>
<dbReference type="GO" id="GO:0005634">
    <property type="term" value="C:nucleus"/>
    <property type="evidence" value="ECO:0007669"/>
    <property type="project" value="TreeGrafter"/>
</dbReference>
<evidence type="ECO:0000313" key="7">
    <source>
        <dbReference type="EMBL" id="KAB1202588.1"/>
    </source>
</evidence>
<keyword evidence="1" id="KW-0690">Ribosome biogenesis</keyword>
<dbReference type="GO" id="GO:0004017">
    <property type="term" value="F:AMP kinase activity"/>
    <property type="evidence" value="ECO:0007669"/>
    <property type="project" value="InterPro"/>
</dbReference>
<dbReference type="GO" id="GO:0005737">
    <property type="term" value="C:cytoplasm"/>
    <property type="evidence" value="ECO:0007669"/>
    <property type="project" value="TreeGrafter"/>
</dbReference>
<dbReference type="EMBL" id="RXIC02000026">
    <property type="protein sequence ID" value="KAB1202588.1"/>
    <property type="molecule type" value="Genomic_DNA"/>
</dbReference>
<dbReference type="GO" id="GO:0005524">
    <property type="term" value="F:ATP binding"/>
    <property type="evidence" value="ECO:0007669"/>
    <property type="project" value="UniProtKB-KW"/>
</dbReference>
<comment type="caution">
    <text evidence="8">The sequence shown here is derived from an EMBL/GenBank/DDBJ whole genome shotgun (WGS) entry which is preliminary data.</text>
</comment>
<organism evidence="8 10">
    <name type="scientific">Morella rubra</name>
    <name type="common">Chinese bayberry</name>
    <dbReference type="NCBI Taxonomy" id="262757"/>
    <lineage>
        <taxon>Eukaryota</taxon>
        <taxon>Viridiplantae</taxon>
        <taxon>Streptophyta</taxon>
        <taxon>Embryophyta</taxon>
        <taxon>Tracheophyta</taxon>
        <taxon>Spermatophyta</taxon>
        <taxon>Magnoliopsida</taxon>
        <taxon>eudicotyledons</taxon>
        <taxon>Gunneridae</taxon>
        <taxon>Pentapetalae</taxon>
        <taxon>rosids</taxon>
        <taxon>fabids</taxon>
        <taxon>Fagales</taxon>
        <taxon>Myricaceae</taxon>
        <taxon>Morella</taxon>
    </lineage>
</organism>
<feature type="region of interest" description="Disordered" evidence="6">
    <location>
        <begin position="1"/>
        <end position="23"/>
    </location>
</feature>
<keyword evidence="10" id="KW-1185">Reference proteome</keyword>
<dbReference type="EMBL" id="RXIC02000022">
    <property type="protein sequence ID" value="KAB1216331.1"/>
    <property type="molecule type" value="Genomic_DNA"/>
</dbReference>
<dbReference type="EMBL" id="RXIC02000026">
    <property type="protein sequence ID" value="KAB1202590.1"/>
    <property type="molecule type" value="Genomic_DNA"/>
</dbReference>
<keyword evidence="3" id="KW-0547">Nucleotide-binding</keyword>
<evidence type="ECO:0000256" key="2">
    <source>
        <dbReference type="ARBA" id="ARBA00022679"/>
    </source>
</evidence>
<sequence>MAQNGNIRSRWRPNILVTGTPGTDKTITTSSALAEATQLESYLINEDLVCDELEDRMEEGGHIQTNNTVLYGCLTGNTSSATLERLEILEESNKTFAKVLEDMTTTLAEIRKTI</sequence>
<keyword evidence="5" id="KW-0067">ATP-binding</keyword>
<keyword evidence="2" id="KW-0808">Transferase</keyword>
<evidence type="ECO:0000256" key="3">
    <source>
        <dbReference type="ARBA" id="ARBA00022741"/>
    </source>
</evidence>
<dbReference type="InterPro" id="IPR020618">
    <property type="entry name" value="Adenyl_kinase_AK6"/>
</dbReference>
<dbReference type="OrthoDB" id="10251185at2759"/>
<evidence type="ECO:0000256" key="4">
    <source>
        <dbReference type="ARBA" id="ARBA00022777"/>
    </source>
</evidence>
<accession>A0A6A1UU60</accession>
<dbReference type="PANTHER" id="PTHR12595:SF0">
    <property type="entry name" value="ADENYLATE KINASE ISOENZYME 6"/>
    <property type="match status" value="1"/>
</dbReference>
<protein>
    <submittedName>
        <fullName evidence="8">Uncharacterized protein</fullName>
    </submittedName>
</protein>
<dbReference type="PANTHER" id="PTHR12595">
    <property type="entry name" value="POS9-ACTIVATING FACTOR FAP7-RELATED"/>
    <property type="match status" value="1"/>
</dbReference>
<reference evidence="8" key="3">
    <citation type="submission" date="2019-09" db="EMBL/GenBank/DDBJ databases">
        <authorList>
            <person name="Gao Z."/>
        </authorList>
    </citation>
    <scope>NUCLEOTIDE SEQUENCE</scope>
    <source>
        <tissue evidence="8">Leaves</tissue>
    </source>
</reference>
<evidence type="ECO:0000256" key="5">
    <source>
        <dbReference type="ARBA" id="ARBA00022840"/>
    </source>
</evidence>
<reference evidence="8 10" key="2">
    <citation type="journal article" date="2019" name="Plant Biotechnol. J.">
        <title>The red bayberry genome and genetic basis of sex determination.</title>
        <authorList>
            <person name="Jia H.M."/>
            <person name="Jia H.J."/>
            <person name="Cai Q.L."/>
            <person name="Wang Y."/>
            <person name="Zhao H.B."/>
            <person name="Yang W.F."/>
            <person name="Wang G.Y."/>
            <person name="Li Y.H."/>
            <person name="Zhan D.L."/>
            <person name="Shen Y.T."/>
            <person name="Niu Q.F."/>
            <person name="Chang L."/>
            <person name="Qiu J."/>
            <person name="Zhao L."/>
            <person name="Xie H.B."/>
            <person name="Fu W.Y."/>
            <person name="Jin J."/>
            <person name="Li X.W."/>
            <person name="Jiao Y."/>
            <person name="Zhou C.C."/>
            <person name="Tu T."/>
            <person name="Chai C.Y."/>
            <person name="Gao J.L."/>
            <person name="Fan L.J."/>
            <person name="van de Weg E."/>
            <person name="Wang J.Y."/>
            <person name="Gao Z.S."/>
        </authorList>
    </citation>
    <scope>NUCLEOTIDE SEQUENCE [LARGE SCALE GENOMIC DNA]</scope>
    <source>
        <tissue evidence="8">Leaves</tissue>
    </source>
</reference>
<dbReference type="AlphaFoldDB" id="A0A6A1UU60"/>